<dbReference type="Gene3D" id="3.10.310.50">
    <property type="match status" value="1"/>
</dbReference>
<name>A0A934KQ38_9BACT</name>
<sequence length="504" mass="52129">MSRHGRRLRMALPLAAVAAIATGIPALALGTHAEVRDAAHALTGAQLNNVSAQATAVAAAGTPVLVQVQVESANSTTAIAEAEALMNGADIESVTGAQDGLVMLVDIQPGTNNQHGSAALYAGHRLSAGRLPQTELSRLYDNIMSPRLLSGDLSGALTATLAAVHEDLLSGPPAPTLARGVAAAVAAVPLNIAALVLLIVVVGRARRVWLRRNRVAAPVTETTEPPTDDEPAIAGAVWNGHPTRSLVLATVFDLARRGALTIESTDHKHYVVRLVDESKAHAPWERVVWLRLADASRQDGTIPTSRLGGLRRNFAAFRTQLITDLRDRGLYSADADREAAPLRWLAWISMALVVVDAAAALIGHQAWALPGIAVACTSAVVAFGVAATISRNTDTGAALAARWEGFRRGLVAAAGKPDEQVARAIDVEHCLPWAIALACTRDIDPLLVRADARGIQPRWLVPTQGDSGFYGAWLGVDGGFGGGGSSASMGGGAAGGGAGAGGSF</sequence>
<keyword evidence="2" id="KW-0732">Signal</keyword>
<dbReference type="AlphaFoldDB" id="A0A934KQ38"/>
<feature type="signal peptide" evidence="2">
    <location>
        <begin position="1"/>
        <end position="28"/>
    </location>
</feature>
<keyword evidence="1" id="KW-1133">Transmembrane helix</keyword>
<organism evidence="5 6">
    <name type="scientific">Candidatus Amunia macphersoniae</name>
    <dbReference type="NCBI Taxonomy" id="3127014"/>
    <lineage>
        <taxon>Bacteria</taxon>
        <taxon>Bacillati</taxon>
        <taxon>Candidatus Dormiibacterota</taxon>
        <taxon>Candidatus Dormibacteria</taxon>
        <taxon>Candidatus Aeolococcales</taxon>
        <taxon>Candidatus Aeolococcaceae</taxon>
        <taxon>Candidatus Amunia</taxon>
    </lineage>
</organism>
<feature type="domain" description="TPM" evidence="3">
    <location>
        <begin position="35"/>
        <end position="165"/>
    </location>
</feature>
<reference evidence="5 6" key="1">
    <citation type="submission" date="2020-10" db="EMBL/GenBank/DDBJ databases">
        <title>Ca. Dormibacterota MAGs.</title>
        <authorList>
            <person name="Montgomery K."/>
        </authorList>
    </citation>
    <scope>NUCLEOTIDE SEQUENCE [LARGE SCALE GENOMIC DNA]</scope>
    <source>
        <strain evidence="5">Mitchell_Peninsula_5</strain>
    </source>
</reference>
<dbReference type="EMBL" id="JAEKNN010000058">
    <property type="protein sequence ID" value="MBJ7610180.1"/>
    <property type="molecule type" value="Genomic_DNA"/>
</dbReference>
<feature type="transmembrane region" description="Helical" evidence="1">
    <location>
        <begin position="180"/>
        <end position="202"/>
    </location>
</feature>
<gene>
    <name evidence="5" type="ORF">JF887_12230</name>
</gene>
<feature type="domain" description="Predicted membrane protein YciQ-like C-terminal" evidence="4">
    <location>
        <begin position="224"/>
        <end position="437"/>
    </location>
</feature>
<dbReference type="Proteomes" id="UP000614410">
    <property type="component" value="Unassembled WGS sequence"/>
</dbReference>
<proteinExistence type="predicted"/>
<accession>A0A934KQ38</accession>
<evidence type="ECO:0000256" key="2">
    <source>
        <dbReference type="SAM" id="SignalP"/>
    </source>
</evidence>
<dbReference type="Pfam" id="PF04536">
    <property type="entry name" value="TPM_phosphatase"/>
    <property type="match status" value="1"/>
</dbReference>
<dbReference type="Pfam" id="PF20990">
    <property type="entry name" value="DUF2207_C"/>
    <property type="match status" value="1"/>
</dbReference>
<evidence type="ECO:0000256" key="1">
    <source>
        <dbReference type="SAM" id="Phobius"/>
    </source>
</evidence>
<dbReference type="InterPro" id="IPR007621">
    <property type="entry name" value="TPM_dom"/>
</dbReference>
<evidence type="ECO:0000313" key="5">
    <source>
        <dbReference type="EMBL" id="MBJ7610180.1"/>
    </source>
</evidence>
<feature type="chain" id="PRO_5037947016" evidence="2">
    <location>
        <begin position="29"/>
        <end position="504"/>
    </location>
</feature>
<feature type="transmembrane region" description="Helical" evidence="1">
    <location>
        <begin position="368"/>
        <end position="389"/>
    </location>
</feature>
<keyword evidence="1" id="KW-0812">Transmembrane</keyword>
<comment type="caution">
    <text evidence="5">The sequence shown here is derived from an EMBL/GenBank/DDBJ whole genome shotgun (WGS) entry which is preliminary data.</text>
</comment>
<feature type="transmembrane region" description="Helical" evidence="1">
    <location>
        <begin position="344"/>
        <end position="362"/>
    </location>
</feature>
<dbReference type="InterPro" id="IPR048389">
    <property type="entry name" value="YciQ-like_C"/>
</dbReference>
<evidence type="ECO:0000259" key="3">
    <source>
        <dbReference type="Pfam" id="PF04536"/>
    </source>
</evidence>
<evidence type="ECO:0000313" key="6">
    <source>
        <dbReference type="Proteomes" id="UP000614410"/>
    </source>
</evidence>
<keyword evidence="1" id="KW-0472">Membrane</keyword>
<evidence type="ECO:0000259" key="4">
    <source>
        <dbReference type="Pfam" id="PF20990"/>
    </source>
</evidence>
<protein>
    <submittedName>
        <fullName evidence="5">DUF2207 domain-containing protein</fullName>
    </submittedName>
</protein>